<name>A0A0F9JSQ0_9ZZZZ</name>
<comment type="caution">
    <text evidence="1">The sequence shown here is derived from an EMBL/GenBank/DDBJ whole genome shotgun (WGS) entry which is preliminary data.</text>
</comment>
<evidence type="ECO:0000313" key="1">
    <source>
        <dbReference type="EMBL" id="KKM65471.1"/>
    </source>
</evidence>
<protein>
    <submittedName>
        <fullName evidence="1">Uncharacterized protein</fullName>
    </submittedName>
</protein>
<dbReference type="EMBL" id="LAZR01010718">
    <property type="protein sequence ID" value="KKM65471.1"/>
    <property type="molecule type" value="Genomic_DNA"/>
</dbReference>
<reference evidence="1" key="1">
    <citation type="journal article" date="2015" name="Nature">
        <title>Complex archaea that bridge the gap between prokaryotes and eukaryotes.</title>
        <authorList>
            <person name="Spang A."/>
            <person name="Saw J.H."/>
            <person name="Jorgensen S.L."/>
            <person name="Zaremba-Niedzwiedzka K."/>
            <person name="Martijn J."/>
            <person name="Lind A.E."/>
            <person name="van Eijk R."/>
            <person name="Schleper C."/>
            <person name="Guy L."/>
            <person name="Ettema T.J."/>
        </authorList>
    </citation>
    <scope>NUCLEOTIDE SEQUENCE</scope>
</reference>
<organism evidence="1">
    <name type="scientific">marine sediment metagenome</name>
    <dbReference type="NCBI Taxonomy" id="412755"/>
    <lineage>
        <taxon>unclassified sequences</taxon>
        <taxon>metagenomes</taxon>
        <taxon>ecological metagenomes</taxon>
    </lineage>
</organism>
<gene>
    <name evidence="1" type="ORF">LCGC14_1490900</name>
</gene>
<accession>A0A0F9JSQ0</accession>
<sequence length="199" mass="20883">MTSQLGLDHSFAADIFLSHNQSGTVTDVGYFLNADENGFLVWRDGLAPAFVPQTGNTEFALSAQPPEIDVAVEFEDWSLGAGFEDAPPGLVQRVYNYSQGVDASWGSRAYLSPQLQTGGSFNDDVPVHIVQLSIGAASLPATWAVGGNSVFKATSSSTAVSSTALSLTFTDVMPYDNGIAQYLVLGGNNIGGGGFYENG</sequence>
<feature type="non-terminal residue" evidence="1">
    <location>
        <position position="199"/>
    </location>
</feature>
<proteinExistence type="predicted"/>
<dbReference type="AlphaFoldDB" id="A0A0F9JSQ0"/>